<dbReference type="AlphaFoldDB" id="A0A087GJC9"/>
<evidence type="ECO:0008006" key="4">
    <source>
        <dbReference type="Google" id="ProtNLM"/>
    </source>
</evidence>
<dbReference type="GO" id="GO:0016757">
    <property type="term" value="F:glycosyltransferase activity"/>
    <property type="evidence" value="ECO:0007669"/>
    <property type="project" value="InterPro"/>
</dbReference>
<feature type="transmembrane region" description="Helical" evidence="1">
    <location>
        <begin position="21"/>
        <end position="39"/>
    </location>
</feature>
<dbReference type="InterPro" id="IPR007657">
    <property type="entry name" value="Glycosyltransferase_61"/>
</dbReference>
<dbReference type="eggNOG" id="ENOG502QTRX">
    <property type="taxonomic scope" value="Eukaryota"/>
</dbReference>
<dbReference type="Proteomes" id="UP000029120">
    <property type="component" value="Chromosome 7"/>
</dbReference>
<accession>A0A087GJC9</accession>
<dbReference type="PANTHER" id="PTHR20961:SF38">
    <property type="entry name" value="PROTEIN O-LINKED-MANNOSE BETA-1,4-N-ACETYLGLUCOSAMINYLTRANSFERASE 2"/>
    <property type="match status" value="1"/>
</dbReference>
<evidence type="ECO:0000313" key="2">
    <source>
        <dbReference type="EMBL" id="KFK29981.1"/>
    </source>
</evidence>
<gene>
    <name evidence="2" type="ordered locus">AALP_Aa7g202300</name>
</gene>
<keyword evidence="1" id="KW-0812">Transmembrane</keyword>
<evidence type="ECO:0000313" key="3">
    <source>
        <dbReference type="Proteomes" id="UP000029120"/>
    </source>
</evidence>
<organism evidence="2 3">
    <name type="scientific">Arabis alpina</name>
    <name type="common">Alpine rock-cress</name>
    <dbReference type="NCBI Taxonomy" id="50452"/>
    <lineage>
        <taxon>Eukaryota</taxon>
        <taxon>Viridiplantae</taxon>
        <taxon>Streptophyta</taxon>
        <taxon>Embryophyta</taxon>
        <taxon>Tracheophyta</taxon>
        <taxon>Spermatophyta</taxon>
        <taxon>Magnoliopsida</taxon>
        <taxon>eudicotyledons</taxon>
        <taxon>Gunneridae</taxon>
        <taxon>Pentapetalae</taxon>
        <taxon>rosids</taxon>
        <taxon>malvids</taxon>
        <taxon>Brassicales</taxon>
        <taxon>Brassicaceae</taxon>
        <taxon>Arabideae</taxon>
        <taxon>Arabis</taxon>
    </lineage>
</organism>
<reference evidence="3" key="1">
    <citation type="journal article" date="2015" name="Nat. Plants">
        <title>Genome expansion of Arabis alpina linked with retrotransposition and reduced symmetric DNA methylation.</title>
        <authorList>
            <person name="Willing E.M."/>
            <person name="Rawat V."/>
            <person name="Mandakova T."/>
            <person name="Maumus F."/>
            <person name="James G.V."/>
            <person name="Nordstroem K.J."/>
            <person name="Becker C."/>
            <person name="Warthmann N."/>
            <person name="Chica C."/>
            <person name="Szarzynska B."/>
            <person name="Zytnicki M."/>
            <person name="Albani M.C."/>
            <person name="Kiefer C."/>
            <person name="Bergonzi S."/>
            <person name="Castaings L."/>
            <person name="Mateos J.L."/>
            <person name="Berns M.C."/>
            <person name="Bujdoso N."/>
            <person name="Piofczyk T."/>
            <person name="de Lorenzo L."/>
            <person name="Barrero-Sicilia C."/>
            <person name="Mateos I."/>
            <person name="Piednoel M."/>
            <person name="Hagmann J."/>
            <person name="Chen-Min-Tao R."/>
            <person name="Iglesias-Fernandez R."/>
            <person name="Schuster S.C."/>
            <person name="Alonso-Blanco C."/>
            <person name="Roudier F."/>
            <person name="Carbonero P."/>
            <person name="Paz-Ares J."/>
            <person name="Davis S.J."/>
            <person name="Pecinka A."/>
            <person name="Quesneville H."/>
            <person name="Colot V."/>
            <person name="Lysak M.A."/>
            <person name="Weigel D."/>
            <person name="Coupland G."/>
            <person name="Schneeberger K."/>
        </authorList>
    </citation>
    <scope>NUCLEOTIDE SEQUENCE [LARGE SCALE GENOMIC DNA]</scope>
    <source>
        <strain evidence="3">cv. Pajares</strain>
    </source>
</reference>
<dbReference type="EMBL" id="CM002875">
    <property type="protein sequence ID" value="KFK29981.1"/>
    <property type="molecule type" value="Genomic_DNA"/>
</dbReference>
<protein>
    <recommendedName>
        <fullName evidence="4">Glycosyltransferase family 61 protein</fullName>
    </recommendedName>
</protein>
<dbReference type="OMA" id="VERNHGY"/>
<proteinExistence type="predicted"/>
<keyword evidence="3" id="KW-1185">Reference proteome</keyword>
<dbReference type="Gramene" id="KFK29981">
    <property type="protein sequence ID" value="KFK29981"/>
    <property type="gene ID" value="AALP_AA7G202300"/>
</dbReference>
<dbReference type="PANTHER" id="PTHR20961">
    <property type="entry name" value="GLYCOSYLTRANSFERASE"/>
    <property type="match status" value="1"/>
</dbReference>
<dbReference type="OrthoDB" id="529273at2759"/>
<name>A0A087GJC9_ARAAL</name>
<keyword evidence="1" id="KW-0472">Membrane</keyword>
<sequence length="328" mass="37851">MTKRSVSRRLVTSLASPKFSLNILCLVVTVFVLLQIWLLCLKGVDDHDGSWNYYALAWPQSLPVNASLQKGLTFVSYNHYDYGNMWHGLSAMVPFIAWSLRNQCEKPQRWVLYHWGELRFGMGNWLSEIITATYGQNIEFLRFVDENKPVCFEKAVVMRHNEGGMSRERRMEVFDLIRCKARNYCNLSLSKTSKLRIVELMSMTDVLVSPHGAQLTNLVLMDRNSSVMEFYPKGWLKLAGVGQFVYQWGANWSGMRHEGSWRDPVGEICQFPDTDRRCMSVYKNGRIGYNETYFGDWATSVLGKFKVRKMEDVVERNNGYGSVNGCMC</sequence>
<evidence type="ECO:0000256" key="1">
    <source>
        <dbReference type="SAM" id="Phobius"/>
    </source>
</evidence>
<keyword evidence="1" id="KW-1133">Transmembrane helix</keyword>